<gene>
    <name evidence="11" type="ORF">SLEP1_g10595</name>
</gene>
<keyword evidence="7" id="KW-0862">Zinc</keyword>
<name>A0AAV5IEH0_9ROSI</name>
<keyword evidence="4" id="KW-0479">Metal-binding</keyword>
<proteinExistence type="predicted"/>
<organism evidence="11 12">
    <name type="scientific">Rubroshorea leprosula</name>
    <dbReference type="NCBI Taxonomy" id="152421"/>
    <lineage>
        <taxon>Eukaryota</taxon>
        <taxon>Viridiplantae</taxon>
        <taxon>Streptophyta</taxon>
        <taxon>Embryophyta</taxon>
        <taxon>Tracheophyta</taxon>
        <taxon>Spermatophyta</taxon>
        <taxon>Magnoliopsida</taxon>
        <taxon>eudicotyledons</taxon>
        <taxon>Gunneridae</taxon>
        <taxon>Pentapetalae</taxon>
        <taxon>rosids</taxon>
        <taxon>malvids</taxon>
        <taxon>Malvales</taxon>
        <taxon>Dipterocarpaceae</taxon>
        <taxon>Rubroshorea</taxon>
    </lineage>
</organism>
<accession>A0AAV5IEH0</accession>
<keyword evidence="12" id="KW-1185">Reference proteome</keyword>
<evidence type="ECO:0000256" key="7">
    <source>
        <dbReference type="ARBA" id="ARBA00022833"/>
    </source>
</evidence>
<dbReference type="InterPro" id="IPR001841">
    <property type="entry name" value="Znf_RING"/>
</dbReference>
<feature type="region of interest" description="Disordered" evidence="9">
    <location>
        <begin position="212"/>
        <end position="234"/>
    </location>
</feature>
<evidence type="ECO:0000259" key="10">
    <source>
        <dbReference type="PROSITE" id="PS50089"/>
    </source>
</evidence>
<evidence type="ECO:0000256" key="3">
    <source>
        <dbReference type="ARBA" id="ARBA00022679"/>
    </source>
</evidence>
<keyword evidence="5 8" id="KW-0863">Zinc-finger</keyword>
<evidence type="ECO:0000256" key="9">
    <source>
        <dbReference type="SAM" id="MobiDB-lite"/>
    </source>
</evidence>
<evidence type="ECO:0000256" key="8">
    <source>
        <dbReference type="PROSITE-ProRule" id="PRU00175"/>
    </source>
</evidence>
<evidence type="ECO:0000256" key="5">
    <source>
        <dbReference type="ARBA" id="ARBA00022771"/>
    </source>
</evidence>
<dbReference type="GO" id="GO:0005737">
    <property type="term" value="C:cytoplasm"/>
    <property type="evidence" value="ECO:0007669"/>
    <property type="project" value="TreeGrafter"/>
</dbReference>
<evidence type="ECO:0000256" key="1">
    <source>
        <dbReference type="ARBA" id="ARBA00000900"/>
    </source>
</evidence>
<dbReference type="CDD" id="cd16454">
    <property type="entry name" value="RING-H2_PA-TM-RING"/>
    <property type="match status" value="1"/>
</dbReference>
<evidence type="ECO:0000313" key="12">
    <source>
        <dbReference type="Proteomes" id="UP001054252"/>
    </source>
</evidence>
<evidence type="ECO:0000256" key="4">
    <source>
        <dbReference type="ARBA" id="ARBA00022723"/>
    </source>
</evidence>
<dbReference type="Proteomes" id="UP001054252">
    <property type="component" value="Unassembled WGS sequence"/>
</dbReference>
<keyword evidence="3" id="KW-0808">Transferase</keyword>
<dbReference type="Gene3D" id="3.30.40.10">
    <property type="entry name" value="Zinc/RING finger domain, C3HC4 (zinc finger)"/>
    <property type="match status" value="1"/>
</dbReference>
<dbReference type="EMBL" id="BPVZ01000011">
    <property type="protein sequence ID" value="GKU97452.1"/>
    <property type="molecule type" value="Genomic_DNA"/>
</dbReference>
<feature type="domain" description="RING-type" evidence="10">
    <location>
        <begin position="154"/>
        <end position="195"/>
    </location>
</feature>
<evidence type="ECO:0000313" key="11">
    <source>
        <dbReference type="EMBL" id="GKU97452.1"/>
    </source>
</evidence>
<dbReference type="SUPFAM" id="SSF57850">
    <property type="entry name" value="RING/U-box"/>
    <property type="match status" value="1"/>
</dbReference>
<comment type="caution">
    <text evidence="11">The sequence shown here is derived from an EMBL/GenBank/DDBJ whole genome shotgun (WGS) entry which is preliminary data.</text>
</comment>
<dbReference type="AlphaFoldDB" id="A0AAV5IEH0"/>
<dbReference type="SMART" id="SM00184">
    <property type="entry name" value="RING"/>
    <property type="match status" value="1"/>
</dbReference>
<dbReference type="Pfam" id="PF13639">
    <property type="entry name" value="zf-RING_2"/>
    <property type="match status" value="1"/>
</dbReference>
<dbReference type="GO" id="GO:0008270">
    <property type="term" value="F:zinc ion binding"/>
    <property type="evidence" value="ECO:0007669"/>
    <property type="project" value="UniProtKB-KW"/>
</dbReference>
<comment type="catalytic activity">
    <reaction evidence="1">
        <text>S-ubiquitinyl-[E2 ubiquitin-conjugating enzyme]-L-cysteine + [acceptor protein]-L-lysine = [E2 ubiquitin-conjugating enzyme]-L-cysteine + N(6)-ubiquitinyl-[acceptor protein]-L-lysine.</text>
        <dbReference type="EC" id="2.3.2.27"/>
    </reaction>
</comment>
<dbReference type="PROSITE" id="PS50089">
    <property type="entry name" value="ZF_RING_2"/>
    <property type="match status" value="1"/>
</dbReference>
<dbReference type="EC" id="2.3.2.27" evidence="2"/>
<keyword evidence="6" id="KW-0833">Ubl conjugation pathway</keyword>
<dbReference type="PANTHER" id="PTHR15710">
    <property type="entry name" value="E3 UBIQUITIN-PROTEIN LIGASE PRAJA"/>
    <property type="match status" value="1"/>
</dbReference>
<dbReference type="InterPro" id="IPR013083">
    <property type="entry name" value="Znf_RING/FYVE/PHD"/>
</dbReference>
<evidence type="ECO:0000256" key="6">
    <source>
        <dbReference type="ARBA" id="ARBA00022786"/>
    </source>
</evidence>
<evidence type="ECO:0000256" key="2">
    <source>
        <dbReference type="ARBA" id="ARBA00012483"/>
    </source>
</evidence>
<protein>
    <recommendedName>
        <fullName evidence="2">RING-type E3 ubiquitin transferase</fullName>
        <ecNumber evidence="2">2.3.2.27</ecNumber>
    </recommendedName>
</protein>
<dbReference type="GO" id="GO:0061630">
    <property type="term" value="F:ubiquitin protein ligase activity"/>
    <property type="evidence" value="ECO:0007669"/>
    <property type="project" value="UniProtKB-EC"/>
</dbReference>
<dbReference type="PANTHER" id="PTHR15710:SF202">
    <property type="entry name" value="RING-TYPE E3 UBIQUITIN TRANSFERASE"/>
    <property type="match status" value="1"/>
</dbReference>
<dbReference type="GO" id="GO:0016567">
    <property type="term" value="P:protein ubiquitination"/>
    <property type="evidence" value="ECO:0007669"/>
    <property type="project" value="TreeGrafter"/>
</dbReference>
<sequence length="257" mass="28861">MDSINNDNNGGNFPDSVDSILLRVLDFESEAEDTSRYSSLVEALSNPPLFPGISGHGNGDLNMHPGIDNLLEELTAPDTLDQDILWFLSVIGEAEFGPNNFETHQSQSLEDFLENNDVFEIEGALRGTPTSPAARFVVEGLPEVEMKGGTDRVCVICSEEIAEGKKVKILPCWHYYHGECIMPWLKMKNTCPVCRFELPTDDEIEGHLRRKRRRILEPDADNSKGNGSNGGSMKDFSVRHSFELSLMLDYEDWKQKH</sequence>
<dbReference type="FunFam" id="3.30.40.10:FF:000127">
    <property type="entry name" value="E3 ubiquitin-protein ligase RNF181"/>
    <property type="match status" value="1"/>
</dbReference>
<reference evidence="11 12" key="1">
    <citation type="journal article" date="2021" name="Commun. Biol.">
        <title>The genome of Shorea leprosula (Dipterocarpaceae) highlights the ecological relevance of drought in aseasonal tropical rainforests.</title>
        <authorList>
            <person name="Ng K.K.S."/>
            <person name="Kobayashi M.J."/>
            <person name="Fawcett J.A."/>
            <person name="Hatakeyama M."/>
            <person name="Paape T."/>
            <person name="Ng C.H."/>
            <person name="Ang C.C."/>
            <person name="Tnah L.H."/>
            <person name="Lee C.T."/>
            <person name="Nishiyama T."/>
            <person name="Sese J."/>
            <person name="O'Brien M.J."/>
            <person name="Copetti D."/>
            <person name="Mohd Noor M.I."/>
            <person name="Ong R.C."/>
            <person name="Putra M."/>
            <person name="Sireger I.Z."/>
            <person name="Indrioko S."/>
            <person name="Kosugi Y."/>
            <person name="Izuno A."/>
            <person name="Isagi Y."/>
            <person name="Lee S.L."/>
            <person name="Shimizu K.K."/>
        </authorList>
    </citation>
    <scope>NUCLEOTIDE SEQUENCE [LARGE SCALE GENOMIC DNA]</scope>
    <source>
        <strain evidence="11">214</strain>
    </source>
</reference>